<sequence length="78" mass="8398">MTTLTGRLVTRHHPAARWYLAACHIEAQQIPWAGQALTVTVTHAPGDLTGEAILCTARSGSQTITTMTMDIEVLHDAS</sequence>
<comment type="caution">
    <text evidence="1">The sequence shown here is derived from an EMBL/GenBank/DDBJ whole genome shotgun (WGS) entry which is preliminary data.</text>
</comment>
<evidence type="ECO:0000313" key="2">
    <source>
        <dbReference type="Proteomes" id="UP000308697"/>
    </source>
</evidence>
<proteinExistence type="predicted"/>
<name>A0A4U0NRM2_9ACTN</name>
<gene>
    <name evidence="1" type="ORF">FCH28_07240</name>
</gene>
<organism evidence="1 2">
    <name type="scientific">Streptomyces piniterrae</name>
    <dbReference type="NCBI Taxonomy" id="2571125"/>
    <lineage>
        <taxon>Bacteria</taxon>
        <taxon>Bacillati</taxon>
        <taxon>Actinomycetota</taxon>
        <taxon>Actinomycetes</taxon>
        <taxon>Kitasatosporales</taxon>
        <taxon>Streptomycetaceae</taxon>
        <taxon>Streptomyces</taxon>
    </lineage>
</organism>
<protein>
    <submittedName>
        <fullName evidence="1">Uncharacterized protein</fullName>
    </submittedName>
</protein>
<accession>A0A4U0NRM2</accession>
<dbReference type="RefSeq" id="WP_136738845.1">
    <property type="nucleotide sequence ID" value="NZ_SUMB01000002.1"/>
</dbReference>
<keyword evidence="2" id="KW-1185">Reference proteome</keyword>
<dbReference type="Proteomes" id="UP000308697">
    <property type="component" value="Unassembled WGS sequence"/>
</dbReference>
<dbReference type="EMBL" id="SUMB01000002">
    <property type="protein sequence ID" value="TJZ57226.1"/>
    <property type="molecule type" value="Genomic_DNA"/>
</dbReference>
<evidence type="ECO:0000313" key="1">
    <source>
        <dbReference type="EMBL" id="TJZ57226.1"/>
    </source>
</evidence>
<dbReference type="AlphaFoldDB" id="A0A4U0NRM2"/>
<reference evidence="1 2" key="1">
    <citation type="submission" date="2019-04" db="EMBL/GenBank/DDBJ databases">
        <title>Streptomyces piniterrae sp. nov., a heliquinomycin-producing actinomycete isolated from rhizosphere soil of Pinus yunnanensis.</title>
        <authorList>
            <person name="Zhuang X."/>
            <person name="Zhao J."/>
        </authorList>
    </citation>
    <scope>NUCLEOTIDE SEQUENCE [LARGE SCALE GENOMIC DNA]</scope>
    <source>
        <strain evidence="2">jys28</strain>
    </source>
</reference>